<protein>
    <submittedName>
        <fullName evidence="9">CoA pyrophosphatase</fullName>
    </submittedName>
</protein>
<evidence type="ECO:0000256" key="2">
    <source>
        <dbReference type="ARBA" id="ARBA00001946"/>
    </source>
</evidence>
<keyword evidence="10" id="KW-1185">Reference proteome</keyword>
<dbReference type="RefSeq" id="WP_310797796.1">
    <property type="nucleotide sequence ID" value="NZ_CP123872.1"/>
</dbReference>
<keyword evidence="4" id="KW-0378">Hydrolase</keyword>
<dbReference type="EMBL" id="CP123872">
    <property type="protein sequence ID" value="WND01964.1"/>
    <property type="molecule type" value="Genomic_DNA"/>
</dbReference>
<evidence type="ECO:0000256" key="3">
    <source>
        <dbReference type="ARBA" id="ARBA00022723"/>
    </source>
</evidence>
<evidence type="ECO:0000259" key="8">
    <source>
        <dbReference type="PROSITE" id="PS51462"/>
    </source>
</evidence>
<keyword evidence="6" id="KW-0464">Manganese</keyword>
<keyword evidence="7" id="KW-0472">Membrane</keyword>
<keyword evidence="5" id="KW-0460">Magnesium</keyword>
<dbReference type="Gene3D" id="3.90.79.10">
    <property type="entry name" value="Nucleoside Triphosphate Pyrophosphohydrolase"/>
    <property type="match status" value="1"/>
</dbReference>
<dbReference type="PROSITE" id="PS51462">
    <property type="entry name" value="NUDIX"/>
    <property type="match status" value="1"/>
</dbReference>
<keyword evidence="7" id="KW-1133">Transmembrane helix</keyword>
<feature type="domain" description="Nudix hydrolase" evidence="8">
    <location>
        <begin position="39"/>
        <end position="175"/>
    </location>
</feature>
<dbReference type="InterPro" id="IPR015797">
    <property type="entry name" value="NUDIX_hydrolase-like_dom_sf"/>
</dbReference>
<dbReference type="CDD" id="cd03426">
    <property type="entry name" value="NUDIX_CoAse_Nudt7"/>
    <property type="match status" value="1"/>
</dbReference>
<dbReference type="PANTHER" id="PTHR12992">
    <property type="entry name" value="NUDIX HYDROLASE"/>
    <property type="match status" value="1"/>
</dbReference>
<dbReference type="GO" id="GO:0046872">
    <property type="term" value="F:metal ion binding"/>
    <property type="evidence" value="ECO:0007669"/>
    <property type="project" value="UniProtKB-KW"/>
</dbReference>
<evidence type="ECO:0000256" key="6">
    <source>
        <dbReference type="ARBA" id="ARBA00023211"/>
    </source>
</evidence>
<name>A0AA52EGL9_9PROT</name>
<feature type="transmembrane region" description="Helical" evidence="7">
    <location>
        <begin position="182"/>
        <end position="202"/>
    </location>
</feature>
<sequence>MYDWIKTAVAPMSAGRKGFRSDFDLNPSVRGKTVKPFQGRKAAVLVPIIHRDEGYSILLTQRTDDLPTHAGQVSFPGGKIDPVDRSAQDAALREAWEEIGLQSDYVDIIGTLDTYETSTGFEVSPFVGVVQEGFLLNPDPSEVAEVFELPFDVFLNPENHQIHSREYQGIERFFYVIPFKDFYIWGATAAMLVNFYEMLMAAPVQKKA</sequence>
<keyword evidence="3" id="KW-0479">Metal-binding</keyword>
<evidence type="ECO:0000313" key="9">
    <source>
        <dbReference type="EMBL" id="WND01964.1"/>
    </source>
</evidence>
<gene>
    <name evidence="9" type="ORF">QGN29_10430</name>
</gene>
<dbReference type="AlphaFoldDB" id="A0AA52EGL9"/>
<dbReference type="NCBIfam" id="NF007980">
    <property type="entry name" value="PRK10707.1"/>
    <property type="match status" value="1"/>
</dbReference>
<evidence type="ECO:0000256" key="4">
    <source>
        <dbReference type="ARBA" id="ARBA00022801"/>
    </source>
</evidence>
<organism evidence="9 10">
    <name type="scientific">Temperatibacter marinus</name>
    <dbReference type="NCBI Taxonomy" id="1456591"/>
    <lineage>
        <taxon>Bacteria</taxon>
        <taxon>Pseudomonadati</taxon>
        <taxon>Pseudomonadota</taxon>
        <taxon>Alphaproteobacteria</taxon>
        <taxon>Kordiimonadales</taxon>
        <taxon>Temperatibacteraceae</taxon>
        <taxon>Temperatibacter</taxon>
    </lineage>
</organism>
<keyword evidence="7" id="KW-0812">Transmembrane</keyword>
<proteinExistence type="predicted"/>
<dbReference type="SUPFAM" id="SSF55811">
    <property type="entry name" value="Nudix"/>
    <property type="match status" value="1"/>
</dbReference>
<dbReference type="PANTHER" id="PTHR12992:SF11">
    <property type="entry name" value="MITOCHONDRIAL COENZYME A DIPHOSPHATASE NUDT8"/>
    <property type="match status" value="1"/>
</dbReference>
<dbReference type="Proteomes" id="UP001268683">
    <property type="component" value="Chromosome"/>
</dbReference>
<dbReference type="InterPro" id="IPR000086">
    <property type="entry name" value="NUDIX_hydrolase_dom"/>
</dbReference>
<dbReference type="InterPro" id="IPR045121">
    <property type="entry name" value="CoAse"/>
</dbReference>
<comment type="cofactor">
    <cofactor evidence="2">
        <name>Mg(2+)</name>
        <dbReference type="ChEBI" id="CHEBI:18420"/>
    </cofactor>
</comment>
<dbReference type="GO" id="GO:0010945">
    <property type="term" value="F:coenzyme A diphosphatase activity"/>
    <property type="evidence" value="ECO:0007669"/>
    <property type="project" value="InterPro"/>
</dbReference>
<evidence type="ECO:0000313" key="10">
    <source>
        <dbReference type="Proteomes" id="UP001268683"/>
    </source>
</evidence>
<evidence type="ECO:0000256" key="1">
    <source>
        <dbReference type="ARBA" id="ARBA00001936"/>
    </source>
</evidence>
<dbReference type="KEGG" id="tmk:QGN29_10430"/>
<accession>A0AA52EGL9</accession>
<evidence type="ECO:0000256" key="5">
    <source>
        <dbReference type="ARBA" id="ARBA00022842"/>
    </source>
</evidence>
<dbReference type="Pfam" id="PF00293">
    <property type="entry name" value="NUDIX"/>
    <property type="match status" value="1"/>
</dbReference>
<comment type="cofactor">
    <cofactor evidence="1">
        <name>Mn(2+)</name>
        <dbReference type="ChEBI" id="CHEBI:29035"/>
    </cofactor>
</comment>
<evidence type="ECO:0000256" key="7">
    <source>
        <dbReference type="SAM" id="Phobius"/>
    </source>
</evidence>
<reference evidence="9" key="1">
    <citation type="submission" date="2023-04" db="EMBL/GenBank/DDBJ databases">
        <title>Complete genome sequence of Temperatibacter marinus.</title>
        <authorList>
            <person name="Rong J.-C."/>
            <person name="Yi M.-L."/>
            <person name="Zhao Q."/>
        </authorList>
    </citation>
    <scope>NUCLEOTIDE SEQUENCE</scope>
    <source>
        <strain evidence="9">NBRC 110045</strain>
    </source>
</reference>